<keyword evidence="2" id="KW-0614">Plasmid</keyword>
<name>A0ABY8IMY4_9HYPH</name>
<protein>
    <recommendedName>
        <fullName evidence="1">DUF6883 domain-containing protein</fullName>
    </recommendedName>
</protein>
<organism evidence="2 3">
    <name type="scientific">Rhizobium rhododendri</name>
    <dbReference type="NCBI Taxonomy" id="2506430"/>
    <lineage>
        <taxon>Bacteria</taxon>
        <taxon>Pseudomonadati</taxon>
        <taxon>Pseudomonadota</taxon>
        <taxon>Alphaproteobacteria</taxon>
        <taxon>Hyphomicrobiales</taxon>
        <taxon>Rhizobiaceae</taxon>
        <taxon>Rhizobium/Agrobacterium group</taxon>
        <taxon>Rhizobium</taxon>
    </lineage>
</organism>
<dbReference type="Pfam" id="PF21814">
    <property type="entry name" value="DUF6883"/>
    <property type="match status" value="1"/>
</dbReference>
<proteinExistence type="predicted"/>
<keyword evidence="3" id="KW-1185">Reference proteome</keyword>
<reference evidence="2 3" key="2">
    <citation type="journal article" date="2023" name="MicrobiologyOpen">
        <title>Genomics of the tumorigenes clade of the family Rhizobiaceae and description of Rhizobium rhododendri sp. nov.</title>
        <authorList>
            <person name="Kuzmanovic N."/>
            <person name="diCenzo G.C."/>
            <person name="Bunk B."/>
            <person name="Sproeer C."/>
            <person name="Fruehling A."/>
            <person name="Neumann-Schaal M."/>
            <person name="Overmann J."/>
            <person name="Smalla K."/>
        </authorList>
    </citation>
    <scope>NUCLEOTIDE SEQUENCE [LARGE SCALE GENOMIC DNA]</scope>
    <source>
        <strain evidence="3">rho-6.2</strain>
        <plasmid evidence="2 3">unnamed1</plasmid>
    </source>
</reference>
<evidence type="ECO:0000259" key="1">
    <source>
        <dbReference type="Pfam" id="PF21814"/>
    </source>
</evidence>
<sequence>MVEQGQGNATGLENALTGSEPTYLQLLQSLTDAISRTAGTNGSALRQFAIQNAALVDGLMANTAFTQSVGKLIQVEYMIAVGAAAALPVAQDLAAMCSLGVQACAAQANVIFQDIVASILELGGTGVGLAGISALDKEAVDQALTKAAAENIAVDVGFDTSNLESKLKSYLLDSTHPQNQGKANWFSQTLGFDQSNWQDLAPQLRFDPATAVSTKTTPCGQTFEQTIPITLATGNTIDTRILHESIRLNQR</sequence>
<dbReference type="EMBL" id="CP117268">
    <property type="protein sequence ID" value="WFS25092.1"/>
    <property type="molecule type" value="Genomic_DNA"/>
</dbReference>
<geneLocation type="plasmid" evidence="2 3">
    <name>unnamed1</name>
</geneLocation>
<accession>A0ABY8IMY4</accession>
<gene>
    <name evidence="2" type="ORF">PR018_22700</name>
</gene>
<dbReference type="RefSeq" id="WP_205470422.1">
    <property type="nucleotide sequence ID" value="NZ_CP117268.1"/>
</dbReference>
<feature type="domain" description="DUF6883" evidence="1">
    <location>
        <begin position="165"/>
        <end position="231"/>
    </location>
</feature>
<evidence type="ECO:0000313" key="2">
    <source>
        <dbReference type="EMBL" id="WFS25092.1"/>
    </source>
</evidence>
<evidence type="ECO:0000313" key="3">
    <source>
        <dbReference type="Proteomes" id="UP000318939"/>
    </source>
</evidence>
<dbReference type="InterPro" id="IPR049250">
    <property type="entry name" value="DUF6883"/>
</dbReference>
<reference evidence="2 3" key="1">
    <citation type="journal article" date="2019" name="Phytopathology">
        <title>A Novel Group of Rhizobium tumorigenes-Like Agrobacteria Associated with Crown Gall Disease of Rhododendron and Blueberry.</title>
        <authorList>
            <person name="Kuzmanovic N."/>
            <person name="Behrens P."/>
            <person name="Idczak E."/>
            <person name="Wagner S."/>
            <person name="Gotz M."/>
            <person name="Sproer C."/>
            <person name="Bunk B."/>
            <person name="Overmann J."/>
            <person name="Smalla K."/>
        </authorList>
    </citation>
    <scope>NUCLEOTIDE SEQUENCE [LARGE SCALE GENOMIC DNA]</scope>
    <source>
        <strain evidence="3">rho-6.2</strain>
    </source>
</reference>
<dbReference type="Proteomes" id="UP000318939">
    <property type="component" value="Plasmid unnamed1"/>
</dbReference>